<keyword evidence="1" id="KW-0472">Membrane</keyword>
<keyword evidence="1" id="KW-0812">Transmembrane</keyword>
<reference evidence="2" key="1">
    <citation type="submission" date="2021-06" db="EMBL/GenBank/DDBJ databases">
        <authorList>
            <person name="Kallberg Y."/>
            <person name="Tangrot J."/>
            <person name="Rosling A."/>
        </authorList>
    </citation>
    <scope>NUCLEOTIDE SEQUENCE</scope>
    <source>
        <strain evidence="2">UK204</strain>
    </source>
</reference>
<dbReference type="EMBL" id="CAJVPQ010000345">
    <property type="protein sequence ID" value="CAG8473320.1"/>
    <property type="molecule type" value="Genomic_DNA"/>
</dbReference>
<protein>
    <submittedName>
        <fullName evidence="2">3088_t:CDS:1</fullName>
    </submittedName>
</protein>
<evidence type="ECO:0000313" key="2">
    <source>
        <dbReference type="EMBL" id="CAG8473320.1"/>
    </source>
</evidence>
<feature type="transmembrane region" description="Helical" evidence="1">
    <location>
        <begin position="47"/>
        <end position="68"/>
    </location>
</feature>
<name>A0A9N8W4G4_9GLOM</name>
<comment type="caution">
    <text evidence="2">The sequence shown here is derived from an EMBL/GenBank/DDBJ whole genome shotgun (WGS) entry which is preliminary data.</text>
</comment>
<keyword evidence="1" id="KW-1133">Transmembrane helix</keyword>
<keyword evidence="3" id="KW-1185">Reference proteome</keyword>
<evidence type="ECO:0000256" key="1">
    <source>
        <dbReference type="SAM" id="Phobius"/>
    </source>
</evidence>
<dbReference type="AlphaFoldDB" id="A0A9N8W4G4"/>
<organism evidence="2 3">
    <name type="scientific">Funneliformis caledonium</name>
    <dbReference type="NCBI Taxonomy" id="1117310"/>
    <lineage>
        <taxon>Eukaryota</taxon>
        <taxon>Fungi</taxon>
        <taxon>Fungi incertae sedis</taxon>
        <taxon>Mucoromycota</taxon>
        <taxon>Glomeromycotina</taxon>
        <taxon>Glomeromycetes</taxon>
        <taxon>Glomerales</taxon>
        <taxon>Glomeraceae</taxon>
        <taxon>Funneliformis</taxon>
    </lineage>
</organism>
<dbReference type="Proteomes" id="UP000789570">
    <property type="component" value="Unassembled WGS sequence"/>
</dbReference>
<evidence type="ECO:0000313" key="3">
    <source>
        <dbReference type="Proteomes" id="UP000789570"/>
    </source>
</evidence>
<proteinExistence type="predicted"/>
<sequence length="110" mass="12251">MFIGPTRSYSVRSKPAPVYVGRTVVLSVADYALHSFISFDSGSLGNYGYIIFITLSFIILSAVLVCGYGKPFLLVYHIIMEDCKTCGPTGPTRSIFLRCRTGRTEVLWDR</sequence>
<gene>
    <name evidence="2" type="ORF">FCALED_LOCUS2335</name>
</gene>
<accession>A0A9N8W4G4</accession>